<evidence type="ECO:0000256" key="10">
    <source>
        <dbReference type="PIRNR" id="PIRNR006398"/>
    </source>
</evidence>
<dbReference type="PIRSF" id="PIRSF006398">
    <property type="entry name" value="Sec61_beta_euk"/>
    <property type="match status" value="1"/>
</dbReference>
<keyword evidence="14" id="KW-1185">Reference proteome</keyword>
<evidence type="ECO:0000313" key="14">
    <source>
        <dbReference type="Proteomes" id="UP001623330"/>
    </source>
</evidence>
<dbReference type="Pfam" id="PF03911">
    <property type="entry name" value="Sec61_beta"/>
    <property type="match status" value="1"/>
</dbReference>
<dbReference type="EMBL" id="JBEVYD010000012">
    <property type="protein sequence ID" value="KAL3229269.1"/>
    <property type="molecule type" value="Genomic_DNA"/>
</dbReference>
<keyword evidence="5 10" id="KW-0256">Endoplasmic reticulum</keyword>
<dbReference type="InterPro" id="IPR030671">
    <property type="entry name" value="Sec61-beta/Sbh"/>
</dbReference>
<dbReference type="PANTHER" id="PTHR13509">
    <property type="entry name" value="SEC61 SUBUNIT BETA"/>
    <property type="match status" value="1"/>
</dbReference>
<evidence type="ECO:0000256" key="8">
    <source>
        <dbReference type="ARBA" id="ARBA00023010"/>
    </source>
</evidence>
<comment type="similarity">
    <text evidence="2 10">Belongs to the SEC61-beta family.</text>
</comment>
<evidence type="ECO:0000256" key="9">
    <source>
        <dbReference type="ARBA" id="ARBA00023136"/>
    </source>
</evidence>
<comment type="caution">
    <text evidence="13">The sequence shown here is derived from an EMBL/GenBank/DDBJ whole genome shotgun (WGS) entry which is preliminary data.</text>
</comment>
<keyword evidence="4 12" id="KW-0812">Transmembrane</keyword>
<keyword evidence="6 10" id="KW-0653">Protein transport</keyword>
<evidence type="ECO:0000256" key="1">
    <source>
        <dbReference type="ARBA" id="ARBA00004389"/>
    </source>
</evidence>
<reference evidence="13 14" key="1">
    <citation type="submission" date="2024-05" db="EMBL/GenBank/DDBJ databases">
        <title>Long read based assembly of the Candida bracarensis genome reveals expanded adhesin content.</title>
        <authorList>
            <person name="Marcet-Houben M."/>
            <person name="Ksiezopolska E."/>
            <person name="Gabaldon T."/>
        </authorList>
    </citation>
    <scope>NUCLEOTIDE SEQUENCE [LARGE SCALE GENOMIC DNA]</scope>
    <source>
        <strain evidence="13 14">CBM6</strain>
    </source>
</reference>
<feature type="region of interest" description="Disordered" evidence="11">
    <location>
        <begin position="1"/>
        <end position="42"/>
    </location>
</feature>
<sequence>MSTPPPPGGHRTLQKRRQAQAIKEKQQSQTPTSTRQAGFGGSSNTILKIFTDEADGLRVDPLVVLFLAVGFIFSVMSLHLIAKMTGYVF</sequence>
<feature type="transmembrane region" description="Helical" evidence="12">
    <location>
        <begin position="62"/>
        <end position="82"/>
    </location>
</feature>
<evidence type="ECO:0000256" key="4">
    <source>
        <dbReference type="ARBA" id="ARBA00022692"/>
    </source>
</evidence>
<name>A0ABR4NNF8_9SACH</name>
<accession>A0ABR4NNF8</accession>
<evidence type="ECO:0000313" key="13">
    <source>
        <dbReference type="EMBL" id="KAL3229269.1"/>
    </source>
</evidence>
<evidence type="ECO:0000256" key="12">
    <source>
        <dbReference type="SAM" id="Phobius"/>
    </source>
</evidence>
<organism evidence="13 14">
    <name type="scientific">Nakaseomyces bracarensis</name>
    <dbReference type="NCBI Taxonomy" id="273131"/>
    <lineage>
        <taxon>Eukaryota</taxon>
        <taxon>Fungi</taxon>
        <taxon>Dikarya</taxon>
        <taxon>Ascomycota</taxon>
        <taxon>Saccharomycotina</taxon>
        <taxon>Saccharomycetes</taxon>
        <taxon>Saccharomycetales</taxon>
        <taxon>Saccharomycetaceae</taxon>
        <taxon>Nakaseomyces</taxon>
    </lineage>
</organism>
<gene>
    <name evidence="13" type="ORF">RNJ44_02356</name>
</gene>
<feature type="compositionally biased region" description="Polar residues" evidence="11">
    <location>
        <begin position="27"/>
        <end position="42"/>
    </location>
</feature>
<evidence type="ECO:0000256" key="7">
    <source>
        <dbReference type="ARBA" id="ARBA00022989"/>
    </source>
</evidence>
<evidence type="ECO:0000256" key="2">
    <source>
        <dbReference type="ARBA" id="ARBA00006103"/>
    </source>
</evidence>
<comment type="function">
    <text evidence="10">Necessary for protein translocation in the endoplasmic reticulum.</text>
</comment>
<evidence type="ECO:0000256" key="5">
    <source>
        <dbReference type="ARBA" id="ARBA00022824"/>
    </source>
</evidence>
<keyword evidence="9 10" id="KW-0472">Membrane</keyword>
<comment type="subcellular location">
    <subcellularLocation>
        <location evidence="1">Endoplasmic reticulum membrane</location>
        <topology evidence="1">Single-pass membrane protein</topology>
    </subcellularLocation>
</comment>
<dbReference type="InterPro" id="IPR016482">
    <property type="entry name" value="SecG/Sec61-beta/Sbh"/>
</dbReference>
<proteinExistence type="inferred from homology"/>
<dbReference type="Proteomes" id="UP001623330">
    <property type="component" value="Unassembled WGS sequence"/>
</dbReference>
<keyword evidence="8 10" id="KW-0811">Translocation</keyword>
<keyword evidence="7 12" id="KW-1133">Transmembrane helix</keyword>
<evidence type="ECO:0000256" key="6">
    <source>
        <dbReference type="ARBA" id="ARBA00022927"/>
    </source>
</evidence>
<evidence type="ECO:0000256" key="3">
    <source>
        <dbReference type="ARBA" id="ARBA00022448"/>
    </source>
</evidence>
<evidence type="ECO:0000256" key="11">
    <source>
        <dbReference type="SAM" id="MobiDB-lite"/>
    </source>
</evidence>
<keyword evidence="3 10" id="KW-0813">Transport</keyword>
<protein>
    <recommendedName>
        <fullName evidence="10">Protein transport protein Sec61 subunit beta</fullName>
    </recommendedName>
</protein>